<dbReference type="AlphaFoldDB" id="A0A183A6X5"/>
<dbReference type="EMBL" id="UZAN01039805">
    <property type="protein sequence ID" value="VDP67221.1"/>
    <property type="molecule type" value="Genomic_DNA"/>
</dbReference>
<dbReference type="PANTHER" id="PTHR11662">
    <property type="entry name" value="SOLUTE CARRIER FAMILY 17"/>
    <property type="match status" value="1"/>
</dbReference>
<protein>
    <submittedName>
        <fullName evidence="9">MFS domain-containing protein</fullName>
    </submittedName>
</protein>
<dbReference type="WBParaSite" id="ECPE_0000271301-mRNA-1">
    <property type="protein sequence ID" value="ECPE_0000271301-mRNA-1"/>
    <property type="gene ID" value="ECPE_0000271301"/>
</dbReference>
<dbReference type="Pfam" id="PF07690">
    <property type="entry name" value="MFS_1"/>
    <property type="match status" value="1"/>
</dbReference>
<organism evidence="9">
    <name type="scientific">Echinostoma caproni</name>
    <dbReference type="NCBI Taxonomy" id="27848"/>
    <lineage>
        <taxon>Eukaryota</taxon>
        <taxon>Metazoa</taxon>
        <taxon>Spiralia</taxon>
        <taxon>Lophotrochozoa</taxon>
        <taxon>Platyhelminthes</taxon>
        <taxon>Trematoda</taxon>
        <taxon>Digenea</taxon>
        <taxon>Plagiorchiida</taxon>
        <taxon>Echinostomata</taxon>
        <taxon>Echinostomatoidea</taxon>
        <taxon>Echinostomatidae</taxon>
        <taxon>Echinostoma</taxon>
    </lineage>
</organism>
<dbReference type="InterPro" id="IPR036259">
    <property type="entry name" value="MFS_trans_sf"/>
</dbReference>
<dbReference type="GO" id="GO:0050803">
    <property type="term" value="P:regulation of synapse structure or activity"/>
    <property type="evidence" value="ECO:0007669"/>
    <property type="project" value="TreeGrafter"/>
</dbReference>
<comment type="subcellular location">
    <subcellularLocation>
        <location evidence="1">Membrane</location>
        <topology evidence="1">Multi-pass membrane protein</topology>
    </subcellularLocation>
</comment>
<keyword evidence="4 6" id="KW-0472">Membrane</keyword>
<sequence>MGQKIPIPWGQFFTSLPVYAIIVANFARSWSFYLLITKSPKYFREVFGYNLAETGFLAALPHLVMAIIVPLGGQLADRLRKNTLSTTAVRKIFNCGGFGMEAVFLLGVGYSTHITSALVCLVLAVGFSGFAISGYNVNHLDIAPRYASILMGLSNGVGTISGMVCPLTTELLTKGERKEGWAIVFLIASIVHFAGVIFYGIFASGEKQPWAVAPEEAMSNWQPPTDLPPEMTHADYGYFDGDDRAPASGMQKSGANAHSVYDQTGANIPGGYGYNQGEEIKGQGSTTNRLYGQSYGYNQGSNGTEAGQASTDPYHQGY</sequence>
<evidence type="ECO:0000256" key="5">
    <source>
        <dbReference type="SAM" id="MobiDB-lite"/>
    </source>
</evidence>
<dbReference type="FunFam" id="1.20.1250.20:FF:000004">
    <property type="entry name" value="vesicular glutamate transporter 2 isoform X1"/>
    <property type="match status" value="1"/>
</dbReference>
<reference evidence="9" key="1">
    <citation type="submission" date="2016-06" db="UniProtKB">
        <authorList>
            <consortium name="WormBaseParasite"/>
        </authorList>
    </citation>
    <scope>IDENTIFICATION</scope>
</reference>
<dbReference type="GO" id="GO:0098700">
    <property type="term" value="P:neurotransmitter loading into synaptic vesicle"/>
    <property type="evidence" value="ECO:0007669"/>
    <property type="project" value="TreeGrafter"/>
</dbReference>
<feature type="transmembrane region" description="Helical" evidence="6">
    <location>
        <begin position="149"/>
        <end position="169"/>
    </location>
</feature>
<keyword evidence="2 6" id="KW-0812">Transmembrane</keyword>
<evidence type="ECO:0000313" key="7">
    <source>
        <dbReference type="EMBL" id="VDP67221.1"/>
    </source>
</evidence>
<dbReference type="PANTHER" id="PTHR11662:SF456">
    <property type="entry name" value="VESICULAR GLUTAMATE TRANSPORTER, ISOFORM A"/>
    <property type="match status" value="1"/>
</dbReference>
<evidence type="ECO:0000256" key="2">
    <source>
        <dbReference type="ARBA" id="ARBA00022692"/>
    </source>
</evidence>
<feature type="transmembrane region" description="Helical" evidence="6">
    <location>
        <begin position="12"/>
        <end position="36"/>
    </location>
</feature>
<dbReference type="GO" id="GO:0005326">
    <property type="term" value="F:neurotransmitter transmembrane transporter activity"/>
    <property type="evidence" value="ECO:0007669"/>
    <property type="project" value="TreeGrafter"/>
</dbReference>
<evidence type="ECO:0000256" key="1">
    <source>
        <dbReference type="ARBA" id="ARBA00004141"/>
    </source>
</evidence>
<dbReference type="GO" id="GO:0005313">
    <property type="term" value="F:L-glutamate transmembrane transporter activity"/>
    <property type="evidence" value="ECO:0007669"/>
    <property type="project" value="TreeGrafter"/>
</dbReference>
<keyword evidence="3 6" id="KW-1133">Transmembrane helix</keyword>
<gene>
    <name evidence="7" type="ORF">ECPE_LOCUS2710</name>
</gene>
<dbReference type="InterPro" id="IPR050382">
    <property type="entry name" value="MFS_Na/Anion_cotransporter"/>
</dbReference>
<evidence type="ECO:0000256" key="3">
    <source>
        <dbReference type="ARBA" id="ARBA00022989"/>
    </source>
</evidence>
<evidence type="ECO:0000313" key="8">
    <source>
        <dbReference type="Proteomes" id="UP000272942"/>
    </source>
</evidence>
<feature type="transmembrane region" description="Helical" evidence="6">
    <location>
        <begin position="56"/>
        <end position="76"/>
    </location>
</feature>
<reference evidence="7 8" key="2">
    <citation type="submission" date="2018-11" db="EMBL/GenBank/DDBJ databases">
        <authorList>
            <consortium name="Pathogen Informatics"/>
        </authorList>
    </citation>
    <scope>NUCLEOTIDE SEQUENCE [LARGE SCALE GENOMIC DNA]</scope>
    <source>
        <strain evidence="7 8">Egypt</strain>
    </source>
</reference>
<dbReference type="GO" id="GO:0035249">
    <property type="term" value="P:synaptic transmission, glutamatergic"/>
    <property type="evidence" value="ECO:0007669"/>
    <property type="project" value="TreeGrafter"/>
</dbReference>
<dbReference type="GO" id="GO:0030672">
    <property type="term" value="C:synaptic vesicle membrane"/>
    <property type="evidence" value="ECO:0007669"/>
    <property type="project" value="TreeGrafter"/>
</dbReference>
<evidence type="ECO:0000256" key="6">
    <source>
        <dbReference type="SAM" id="Phobius"/>
    </source>
</evidence>
<feature type="region of interest" description="Disordered" evidence="5">
    <location>
        <begin position="277"/>
        <end position="318"/>
    </location>
</feature>
<evidence type="ECO:0000256" key="4">
    <source>
        <dbReference type="ARBA" id="ARBA00023136"/>
    </source>
</evidence>
<evidence type="ECO:0000313" key="9">
    <source>
        <dbReference type="WBParaSite" id="ECPE_0000271301-mRNA-1"/>
    </source>
</evidence>
<feature type="transmembrane region" description="Helical" evidence="6">
    <location>
        <begin position="88"/>
        <end position="108"/>
    </location>
</feature>
<proteinExistence type="predicted"/>
<dbReference type="Proteomes" id="UP000272942">
    <property type="component" value="Unassembled WGS sequence"/>
</dbReference>
<dbReference type="OrthoDB" id="2985014at2759"/>
<keyword evidence="8" id="KW-1185">Reference proteome</keyword>
<dbReference type="GO" id="GO:0060076">
    <property type="term" value="C:excitatory synapse"/>
    <property type="evidence" value="ECO:0007669"/>
    <property type="project" value="TreeGrafter"/>
</dbReference>
<feature type="compositionally biased region" description="Polar residues" evidence="5">
    <location>
        <begin position="283"/>
        <end position="318"/>
    </location>
</feature>
<feature type="transmembrane region" description="Helical" evidence="6">
    <location>
        <begin position="114"/>
        <end position="137"/>
    </location>
</feature>
<name>A0A183A6X5_9TREM</name>
<accession>A0A183A6X5</accession>
<dbReference type="SUPFAM" id="SSF103473">
    <property type="entry name" value="MFS general substrate transporter"/>
    <property type="match status" value="1"/>
</dbReference>
<feature type="transmembrane region" description="Helical" evidence="6">
    <location>
        <begin position="181"/>
        <end position="202"/>
    </location>
</feature>
<dbReference type="InterPro" id="IPR011701">
    <property type="entry name" value="MFS"/>
</dbReference>
<dbReference type="Gene3D" id="1.20.1250.20">
    <property type="entry name" value="MFS general substrate transporter like domains"/>
    <property type="match status" value="1"/>
</dbReference>